<dbReference type="RefSeq" id="XP_001007621.2">
    <property type="nucleotide sequence ID" value="XM_001007621.3"/>
</dbReference>
<dbReference type="KEGG" id="tet:TTHERM_00058880"/>
<organism evidence="1 2">
    <name type="scientific">Tetrahymena thermophila (strain SB210)</name>
    <dbReference type="NCBI Taxonomy" id="312017"/>
    <lineage>
        <taxon>Eukaryota</taxon>
        <taxon>Sar</taxon>
        <taxon>Alveolata</taxon>
        <taxon>Ciliophora</taxon>
        <taxon>Intramacronucleata</taxon>
        <taxon>Oligohymenophorea</taxon>
        <taxon>Hymenostomatida</taxon>
        <taxon>Tetrahymenina</taxon>
        <taxon>Tetrahymenidae</taxon>
        <taxon>Tetrahymena</taxon>
    </lineage>
</organism>
<dbReference type="OrthoDB" id="5391403at2759"/>
<protein>
    <submittedName>
        <fullName evidence="1">Uncharacterized protein</fullName>
    </submittedName>
</protein>
<name>I7MHA3_TETTS</name>
<dbReference type="GeneID" id="7829546"/>
<keyword evidence="2" id="KW-1185">Reference proteome</keyword>
<dbReference type="InParanoid" id="I7MHA3"/>
<gene>
    <name evidence="1" type="ORF">TTHERM_00058880</name>
</gene>
<dbReference type="HOGENOM" id="CLU_2364328_0_0_1"/>
<dbReference type="Proteomes" id="UP000009168">
    <property type="component" value="Unassembled WGS sequence"/>
</dbReference>
<accession>I7MHA3</accession>
<dbReference type="AlphaFoldDB" id="I7MHA3"/>
<proteinExistence type="predicted"/>
<dbReference type="EMBL" id="GG662853">
    <property type="protein sequence ID" value="EAR87376.2"/>
    <property type="molecule type" value="Genomic_DNA"/>
</dbReference>
<reference evidence="2" key="1">
    <citation type="journal article" date="2006" name="PLoS Biol.">
        <title>Macronuclear genome sequence of the ciliate Tetrahymena thermophila, a model eukaryote.</title>
        <authorList>
            <person name="Eisen J.A."/>
            <person name="Coyne R.S."/>
            <person name="Wu M."/>
            <person name="Wu D."/>
            <person name="Thiagarajan M."/>
            <person name="Wortman J.R."/>
            <person name="Badger J.H."/>
            <person name="Ren Q."/>
            <person name="Amedeo P."/>
            <person name="Jones K.M."/>
            <person name="Tallon L.J."/>
            <person name="Delcher A.L."/>
            <person name="Salzberg S.L."/>
            <person name="Silva J.C."/>
            <person name="Haas B.J."/>
            <person name="Majoros W.H."/>
            <person name="Farzad M."/>
            <person name="Carlton J.M."/>
            <person name="Smith R.K. Jr."/>
            <person name="Garg J."/>
            <person name="Pearlman R.E."/>
            <person name="Karrer K.M."/>
            <person name="Sun L."/>
            <person name="Manning G."/>
            <person name="Elde N.C."/>
            <person name="Turkewitz A.P."/>
            <person name="Asai D.J."/>
            <person name="Wilkes D.E."/>
            <person name="Wang Y."/>
            <person name="Cai H."/>
            <person name="Collins K."/>
            <person name="Stewart B.A."/>
            <person name="Lee S.R."/>
            <person name="Wilamowska K."/>
            <person name="Weinberg Z."/>
            <person name="Ruzzo W.L."/>
            <person name="Wloga D."/>
            <person name="Gaertig J."/>
            <person name="Frankel J."/>
            <person name="Tsao C.-C."/>
            <person name="Gorovsky M.A."/>
            <person name="Keeling P.J."/>
            <person name="Waller R.F."/>
            <person name="Patron N.J."/>
            <person name="Cherry J.M."/>
            <person name="Stover N.A."/>
            <person name="Krieger C.J."/>
            <person name="del Toro C."/>
            <person name="Ryder H.F."/>
            <person name="Williamson S.C."/>
            <person name="Barbeau R.A."/>
            <person name="Hamilton E.P."/>
            <person name="Orias E."/>
        </authorList>
    </citation>
    <scope>NUCLEOTIDE SEQUENCE [LARGE SCALE GENOMIC DNA]</scope>
    <source>
        <strain evidence="2">SB210</strain>
    </source>
</reference>
<sequence>MERITKSLIQQARYFYTPLSPYSPRIKFLGKRSLLELGNQQAAPVFKYSLSDFKHTKSTFVRRIMTQEEIDVINAGGQDIKYKHIPKIKVKKEEDF</sequence>
<evidence type="ECO:0000313" key="2">
    <source>
        <dbReference type="Proteomes" id="UP000009168"/>
    </source>
</evidence>
<evidence type="ECO:0000313" key="1">
    <source>
        <dbReference type="EMBL" id="EAR87376.2"/>
    </source>
</evidence>